<evidence type="ECO:0000313" key="4">
    <source>
        <dbReference type="EMBL" id="CAK9059369.1"/>
    </source>
</evidence>
<accession>A0ABP0N6U3</accession>
<keyword evidence="4" id="KW-0418">Kinase</keyword>
<keyword evidence="1" id="KW-0175">Coiled coil</keyword>
<feature type="region of interest" description="Disordered" evidence="2">
    <location>
        <begin position="265"/>
        <end position="300"/>
    </location>
</feature>
<dbReference type="Proteomes" id="UP001642464">
    <property type="component" value="Unassembled WGS sequence"/>
</dbReference>
<organism evidence="4 5">
    <name type="scientific">Durusdinium trenchii</name>
    <dbReference type="NCBI Taxonomy" id="1381693"/>
    <lineage>
        <taxon>Eukaryota</taxon>
        <taxon>Sar</taxon>
        <taxon>Alveolata</taxon>
        <taxon>Dinophyceae</taxon>
        <taxon>Suessiales</taxon>
        <taxon>Symbiodiniaceae</taxon>
        <taxon>Durusdinium</taxon>
    </lineage>
</organism>
<evidence type="ECO:0000313" key="5">
    <source>
        <dbReference type="Proteomes" id="UP001642464"/>
    </source>
</evidence>
<dbReference type="GO" id="GO:0016301">
    <property type="term" value="F:kinase activity"/>
    <property type="evidence" value="ECO:0007669"/>
    <property type="project" value="UniProtKB-KW"/>
</dbReference>
<evidence type="ECO:0000256" key="3">
    <source>
        <dbReference type="SAM" id="Phobius"/>
    </source>
</evidence>
<sequence length="382" mass="40579">MFDQTWGAWKWHFMALHASVTTDSKDQEKLQQSASAALEEKQREGASVVEQAVAAAAAVEKSAKEMKKNSQEEERLALGALGAAVRLGAPQMEGPQLAHLAEEAAQKGGFTDAARAEVGAWAAATGASEEEGESEISADTAAAAARGDEELNGVKTAAASVALDRTWRAHSDLGALMRSEETFEKEMSLHLGSEELIRQTGDPDKEAAYWVPLWLPILGLGVCCLGAVIGLFSWKQKKTKPSSRCASLGINYAEIDDALVRCKDPELGSEASPQNAEKAASPRSDSLASPTSAMSPAMPDLPEVSRLPVAEPRPGMLPGPLLMSYPDWQQSWQPGEQREVNYQVPPGARPGATLLVDVGGGLAVPTLVPESAYPGLTLTLRR</sequence>
<proteinExistence type="predicted"/>
<keyword evidence="4" id="KW-0808">Transferase</keyword>
<dbReference type="EMBL" id="CAXAMM010026668">
    <property type="protein sequence ID" value="CAK9059369.1"/>
    <property type="molecule type" value="Genomic_DNA"/>
</dbReference>
<feature type="transmembrane region" description="Helical" evidence="3">
    <location>
        <begin position="213"/>
        <end position="234"/>
    </location>
</feature>
<evidence type="ECO:0000256" key="1">
    <source>
        <dbReference type="SAM" id="Coils"/>
    </source>
</evidence>
<keyword evidence="5" id="KW-1185">Reference proteome</keyword>
<comment type="caution">
    <text evidence="4">The sequence shown here is derived from an EMBL/GenBank/DDBJ whole genome shotgun (WGS) entry which is preliminary data.</text>
</comment>
<protein>
    <submittedName>
        <fullName evidence="4">SRSF protein kinase 1</fullName>
    </submittedName>
</protein>
<name>A0ABP0N6U3_9DINO</name>
<evidence type="ECO:0000256" key="2">
    <source>
        <dbReference type="SAM" id="MobiDB-lite"/>
    </source>
</evidence>
<feature type="region of interest" description="Disordered" evidence="2">
    <location>
        <begin position="125"/>
        <end position="144"/>
    </location>
</feature>
<feature type="coiled-coil region" evidence="1">
    <location>
        <begin position="49"/>
        <end position="76"/>
    </location>
</feature>
<reference evidence="4 5" key="1">
    <citation type="submission" date="2024-02" db="EMBL/GenBank/DDBJ databases">
        <authorList>
            <person name="Chen Y."/>
            <person name="Shah S."/>
            <person name="Dougan E. K."/>
            <person name="Thang M."/>
            <person name="Chan C."/>
        </authorList>
    </citation>
    <scope>NUCLEOTIDE SEQUENCE [LARGE SCALE GENOMIC DNA]</scope>
</reference>
<feature type="compositionally biased region" description="Polar residues" evidence="2">
    <location>
        <begin position="283"/>
        <end position="294"/>
    </location>
</feature>
<keyword evidence="3" id="KW-0472">Membrane</keyword>
<gene>
    <name evidence="4" type="ORF">SCF082_LOCUS31460</name>
</gene>
<keyword evidence="3" id="KW-0812">Transmembrane</keyword>
<keyword evidence="3" id="KW-1133">Transmembrane helix</keyword>